<accession>A0A378NNL8</accession>
<reference evidence="2 3" key="1">
    <citation type="submission" date="2018-06" db="EMBL/GenBank/DDBJ databases">
        <authorList>
            <consortium name="Pathogen Informatics"/>
            <person name="Doyle S."/>
        </authorList>
    </citation>
    <scope>NUCLEOTIDE SEQUENCE [LARGE SCALE GENOMIC DNA]</scope>
    <source>
        <strain evidence="2 3">NCTC9380</strain>
    </source>
</reference>
<sequence>MKKATLMALAGALTMATATVNAETTSVKADACMEVKDGKCVKTKATEGKCGEGKCGATSSEPKATEGKCGEGKCGATAPKAAEGKCGEGKCGASK</sequence>
<feature type="chain" id="PRO_5016723792" evidence="1">
    <location>
        <begin position="23"/>
        <end position="95"/>
    </location>
</feature>
<dbReference type="RefSeq" id="WP_006252419.1">
    <property type="nucleotide sequence ID" value="NZ_CP017484.1"/>
</dbReference>
<name>A0A378NNL8_MANHA</name>
<dbReference type="Proteomes" id="UP000254031">
    <property type="component" value="Unassembled WGS sequence"/>
</dbReference>
<gene>
    <name evidence="2" type="ORF">NCTC9380_02878</name>
</gene>
<dbReference type="AlphaFoldDB" id="A0A378NNL8"/>
<proteinExistence type="predicted"/>
<organism evidence="2 3">
    <name type="scientific">Mannheimia haemolytica</name>
    <name type="common">Pasteurella haemolytica</name>
    <dbReference type="NCBI Taxonomy" id="75985"/>
    <lineage>
        <taxon>Bacteria</taxon>
        <taxon>Pseudomonadati</taxon>
        <taxon>Pseudomonadota</taxon>
        <taxon>Gammaproteobacteria</taxon>
        <taxon>Pasteurellales</taxon>
        <taxon>Pasteurellaceae</taxon>
        <taxon>Mannheimia</taxon>
    </lineage>
</organism>
<keyword evidence="1" id="KW-0732">Signal</keyword>
<evidence type="ECO:0000313" key="3">
    <source>
        <dbReference type="Proteomes" id="UP000254031"/>
    </source>
</evidence>
<protein>
    <submittedName>
        <fullName evidence="2">Uncharacterized low-complexity protein</fullName>
    </submittedName>
</protein>
<feature type="signal peptide" evidence="1">
    <location>
        <begin position="1"/>
        <end position="22"/>
    </location>
</feature>
<evidence type="ECO:0000256" key="1">
    <source>
        <dbReference type="SAM" id="SignalP"/>
    </source>
</evidence>
<evidence type="ECO:0000313" key="2">
    <source>
        <dbReference type="EMBL" id="STY67518.1"/>
    </source>
</evidence>
<dbReference type="EMBL" id="UGPL01000006">
    <property type="protein sequence ID" value="STY67518.1"/>
    <property type="molecule type" value="Genomic_DNA"/>
</dbReference>